<keyword evidence="4 8" id="KW-0812">Transmembrane</keyword>
<feature type="transmembrane region" description="Helical" evidence="8">
    <location>
        <begin position="111"/>
        <end position="133"/>
    </location>
</feature>
<accession>A0ABW1UIB6</accession>
<feature type="domain" description="Major facilitator superfamily (MFS) profile" evidence="9">
    <location>
        <begin position="21"/>
        <end position="450"/>
    </location>
</feature>
<feature type="transmembrane region" description="Helical" evidence="8">
    <location>
        <begin position="422"/>
        <end position="443"/>
    </location>
</feature>
<evidence type="ECO:0000256" key="2">
    <source>
        <dbReference type="ARBA" id="ARBA00010992"/>
    </source>
</evidence>
<name>A0ABW1UIB6_9LACO</name>
<dbReference type="InterPro" id="IPR050814">
    <property type="entry name" value="Myo-inositol_Transporter"/>
</dbReference>
<dbReference type="PRINTS" id="PR00171">
    <property type="entry name" value="SUGRTRNSPORT"/>
</dbReference>
<feature type="transmembrane region" description="Helical" evidence="8">
    <location>
        <begin position="308"/>
        <end position="325"/>
    </location>
</feature>
<evidence type="ECO:0000256" key="4">
    <source>
        <dbReference type="ARBA" id="ARBA00022692"/>
    </source>
</evidence>
<dbReference type="PROSITE" id="PS00217">
    <property type="entry name" value="SUGAR_TRANSPORT_2"/>
    <property type="match status" value="1"/>
</dbReference>
<dbReference type="PROSITE" id="PS50850">
    <property type="entry name" value="MFS"/>
    <property type="match status" value="1"/>
</dbReference>
<feature type="transmembrane region" description="Helical" evidence="8">
    <location>
        <begin position="15"/>
        <end position="34"/>
    </location>
</feature>
<keyword evidence="5 8" id="KW-1133">Transmembrane helix</keyword>
<keyword evidence="11" id="KW-1185">Reference proteome</keyword>
<evidence type="ECO:0000313" key="11">
    <source>
        <dbReference type="Proteomes" id="UP001596227"/>
    </source>
</evidence>
<proteinExistence type="inferred from homology"/>
<protein>
    <submittedName>
        <fullName evidence="10">Sugar porter family MFS transporter</fullName>
    </submittedName>
</protein>
<dbReference type="InterPro" id="IPR003663">
    <property type="entry name" value="Sugar/inositol_transpt"/>
</dbReference>
<feature type="transmembrane region" description="Helical" evidence="8">
    <location>
        <begin position="396"/>
        <end position="416"/>
    </location>
</feature>
<feature type="transmembrane region" description="Helical" evidence="8">
    <location>
        <begin position="87"/>
        <end position="105"/>
    </location>
</feature>
<dbReference type="EMBL" id="JBHSSB010000015">
    <property type="protein sequence ID" value="MFC6295022.1"/>
    <property type="molecule type" value="Genomic_DNA"/>
</dbReference>
<dbReference type="PANTHER" id="PTHR48020:SF12">
    <property type="entry name" value="PROTON MYO-INOSITOL COTRANSPORTER"/>
    <property type="match status" value="1"/>
</dbReference>
<evidence type="ECO:0000259" key="9">
    <source>
        <dbReference type="PROSITE" id="PS50850"/>
    </source>
</evidence>
<feature type="transmembrane region" description="Helical" evidence="8">
    <location>
        <begin position="363"/>
        <end position="384"/>
    </location>
</feature>
<evidence type="ECO:0000256" key="5">
    <source>
        <dbReference type="ARBA" id="ARBA00022989"/>
    </source>
</evidence>
<dbReference type="Gene3D" id="1.20.1250.20">
    <property type="entry name" value="MFS general substrate transporter like domains"/>
    <property type="match status" value="2"/>
</dbReference>
<evidence type="ECO:0000256" key="8">
    <source>
        <dbReference type="SAM" id="Phobius"/>
    </source>
</evidence>
<evidence type="ECO:0000256" key="3">
    <source>
        <dbReference type="ARBA" id="ARBA00022448"/>
    </source>
</evidence>
<sequence length="464" mass="49861">MTKNISVSKPVQRSLGYIIFVSIAAAFGGVLYGYDSAVISGAIGPLTSYFHLSTLIEGLVVSSILIGGTLGVGFAGVISDHFGRKHVLSASALIFLISAILQSTAPSVAVLIAARIFGGLGIGMASMLSVTYISETAPTNIRGRLGAVYQLANAVGIVSVYFVNAMVLSGHTSDWGVNLGWRVILGLAAVPAAIYFLILLPLPESPRWLIYHEQGEQAIKTLYLLNGETEGHAEYDRIMTAATAAQIHASGTHETLKNSAYIRKVTRIGIILAVLQQAVGINVIIYYAPMVFKAAGAPGNMQTLTNSMIGIAAFFGVLVSMWLVDKTGRKSLLLWGNAGMAIVQLVVGIILANKIDLGMFTPFLITLFLFLFNISMGPVVWILLGEIFPNDYRGKGMSICTVCMWVANWAISEIFPTLLAKLGIGVTFGFFGLMCVVSLIFVWRTLPETKNRSLEEMRAVFAHK</sequence>
<comment type="subcellular location">
    <subcellularLocation>
        <location evidence="1">Cell membrane</location>
        <topology evidence="1">Multi-pass membrane protein</topology>
    </subcellularLocation>
</comment>
<dbReference type="InterPro" id="IPR005829">
    <property type="entry name" value="Sugar_transporter_CS"/>
</dbReference>
<dbReference type="Proteomes" id="UP001596227">
    <property type="component" value="Unassembled WGS sequence"/>
</dbReference>
<feature type="transmembrane region" description="Helical" evidence="8">
    <location>
        <begin position="332"/>
        <end position="351"/>
    </location>
</feature>
<feature type="transmembrane region" description="Helical" evidence="8">
    <location>
        <begin position="145"/>
        <end position="167"/>
    </location>
</feature>
<feature type="transmembrane region" description="Helical" evidence="8">
    <location>
        <begin position="179"/>
        <end position="200"/>
    </location>
</feature>
<evidence type="ECO:0000256" key="7">
    <source>
        <dbReference type="RuleBase" id="RU003346"/>
    </source>
</evidence>
<dbReference type="InterPro" id="IPR005828">
    <property type="entry name" value="MFS_sugar_transport-like"/>
</dbReference>
<dbReference type="InterPro" id="IPR020846">
    <property type="entry name" value="MFS_dom"/>
</dbReference>
<evidence type="ECO:0000313" key="10">
    <source>
        <dbReference type="EMBL" id="MFC6295022.1"/>
    </source>
</evidence>
<comment type="caution">
    <text evidence="10">The sequence shown here is derived from an EMBL/GenBank/DDBJ whole genome shotgun (WGS) entry which is preliminary data.</text>
</comment>
<gene>
    <name evidence="10" type="ORF">ACFQH1_07380</name>
</gene>
<dbReference type="Pfam" id="PF00083">
    <property type="entry name" value="Sugar_tr"/>
    <property type="match status" value="1"/>
</dbReference>
<dbReference type="NCBIfam" id="TIGR00879">
    <property type="entry name" value="SP"/>
    <property type="match status" value="1"/>
</dbReference>
<keyword evidence="3 7" id="KW-0813">Transport</keyword>
<comment type="similarity">
    <text evidence="2 7">Belongs to the major facilitator superfamily. Sugar transporter (TC 2.A.1.1) family.</text>
</comment>
<keyword evidence="6 8" id="KW-0472">Membrane</keyword>
<feature type="transmembrane region" description="Helical" evidence="8">
    <location>
        <begin position="54"/>
        <end position="75"/>
    </location>
</feature>
<dbReference type="InterPro" id="IPR036259">
    <property type="entry name" value="MFS_trans_sf"/>
</dbReference>
<evidence type="ECO:0000256" key="6">
    <source>
        <dbReference type="ARBA" id="ARBA00023136"/>
    </source>
</evidence>
<feature type="transmembrane region" description="Helical" evidence="8">
    <location>
        <begin position="268"/>
        <end position="288"/>
    </location>
</feature>
<reference evidence="11" key="1">
    <citation type="journal article" date="2019" name="Int. J. Syst. Evol. Microbiol.">
        <title>The Global Catalogue of Microorganisms (GCM) 10K type strain sequencing project: providing services to taxonomists for standard genome sequencing and annotation.</title>
        <authorList>
            <consortium name="The Broad Institute Genomics Platform"/>
            <consortium name="The Broad Institute Genome Sequencing Center for Infectious Disease"/>
            <person name="Wu L."/>
            <person name="Ma J."/>
        </authorList>
    </citation>
    <scope>NUCLEOTIDE SEQUENCE [LARGE SCALE GENOMIC DNA]</scope>
    <source>
        <strain evidence="11">CCM 8934</strain>
    </source>
</reference>
<dbReference type="PROSITE" id="PS00216">
    <property type="entry name" value="SUGAR_TRANSPORT_1"/>
    <property type="match status" value="1"/>
</dbReference>
<organism evidence="10 11">
    <name type="scientific">Lactiplantibacillus daoliensis</name>
    <dbReference type="NCBI Taxonomy" id="2559916"/>
    <lineage>
        <taxon>Bacteria</taxon>
        <taxon>Bacillati</taxon>
        <taxon>Bacillota</taxon>
        <taxon>Bacilli</taxon>
        <taxon>Lactobacillales</taxon>
        <taxon>Lactobacillaceae</taxon>
        <taxon>Lactiplantibacillus</taxon>
    </lineage>
</organism>
<dbReference type="PANTHER" id="PTHR48020">
    <property type="entry name" value="PROTON MYO-INOSITOL COTRANSPORTER"/>
    <property type="match status" value="1"/>
</dbReference>
<dbReference type="RefSeq" id="WP_137606747.1">
    <property type="nucleotide sequence ID" value="NZ_BJDH01000002.1"/>
</dbReference>
<dbReference type="SUPFAM" id="SSF103473">
    <property type="entry name" value="MFS general substrate transporter"/>
    <property type="match status" value="1"/>
</dbReference>
<evidence type="ECO:0000256" key="1">
    <source>
        <dbReference type="ARBA" id="ARBA00004651"/>
    </source>
</evidence>